<dbReference type="RefSeq" id="WP_020891612.1">
    <property type="nucleotide sequence ID" value="NZ_BJYV01000001.1"/>
</dbReference>
<accession>A0A512C5N1</accession>
<proteinExistence type="predicted"/>
<evidence type="ECO:0000313" key="1">
    <source>
        <dbReference type="EMBL" id="GEO19526.1"/>
    </source>
</evidence>
<gene>
    <name evidence="1" type="ORF">CQA01_00600</name>
</gene>
<name>A0A512C5N1_9BACT</name>
<dbReference type="AlphaFoldDB" id="A0A512C5N1"/>
<reference evidence="1 2" key="1">
    <citation type="submission" date="2019-07" db="EMBL/GenBank/DDBJ databases">
        <title>Whole genome shotgun sequence of Cyclobacterium qasimii NBRC 106168.</title>
        <authorList>
            <person name="Hosoyama A."/>
            <person name="Uohara A."/>
            <person name="Ohji S."/>
            <person name="Ichikawa N."/>
        </authorList>
    </citation>
    <scope>NUCLEOTIDE SEQUENCE [LARGE SCALE GENOMIC DNA]</scope>
    <source>
        <strain evidence="1 2">NBRC 106168</strain>
    </source>
</reference>
<sequence length="410" mass="46997">MIEIYPEIVKSESQCPRCSELQNSGGALYFQGIHVLSNCTCQACGLEYYATLPSGHSSLFPVSFTLDKNYQQFDKENASWMAIPLLASIGDNLSVEGNFQIYNQGEGKELILINCLDDCFGHVFTKVWNVYLENGNHPESTIAVLIPEQCKWLLPSNGVEIWTVNLTLSQIQFGIKGLDAWVKSQFSRFGKVYLHPTPIHQNHQRLDFREILGVEPFNLDQFNSSTPLITFVWRDDRFWLANRFLYFLRKLSRKFNVEKLFAPLFIWRQAHLLKKLIKKIKQKLPSANFSITGLGKSGNFPAFIKDERNSVIDLQVEDKWNHIYRKSHVIIGVHGSHMLIPSALAAGFIEILPRYKIDHLTEDIAQSHNSRLSHFLGRFVDEYAGSGLISRHVVSMVKKFDFVKRNIESV</sequence>
<dbReference type="Proteomes" id="UP000321301">
    <property type="component" value="Unassembled WGS sequence"/>
</dbReference>
<evidence type="ECO:0000313" key="2">
    <source>
        <dbReference type="Proteomes" id="UP000321301"/>
    </source>
</evidence>
<protein>
    <submittedName>
        <fullName evidence="1">Uncharacterized protein</fullName>
    </submittedName>
</protein>
<organism evidence="1 2">
    <name type="scientific">Cyclobacterium qasimii</name>
    <dbReference type="NCBI Taxonomy" id="1350429"/>
    <lineage>
        <taxon>Bacteria</taxon>
        <taxon>Pseudomonadati</taxon>
        <taxon>Bacteroidota</taxon>
        <taxon>Cytophagia</taxon>
        <taxon>Cytophagales</taxon>
        <taxon>Cyclobacteriaceae</taxon>
        <taxon>Cyclobacterium</taxon>
    </lineage>
</organism>
<keyword evidence="2" id="KW-1185">Reference proteome</keyword>
<comment type="caution">
    <text evidence="1">The sequence shown here is derived from an EMBL/GenBank/DDBJ whole genome shotgun (WGS) entry which is preliminary data.</text>
</comment>
<dbReference type="EMBL" id="BJYV01000001">
    <property type="protein sequence ID" value="GEO19526.1"/>
    <property type="molecule type" value="Genomic_DNA"/>
</dbReference>